<proteinExistence type="predicted"/>
<name>A0A6J5QZG8_9CAUD</name>
<dbReference type="EMBL" id="LR797156">
    <property type="protein sequence ID" value="CAB4190019.1"/>
    <property type="molecule type" value="Genomic_DNA"/>
</dbReference>
<evidence type="ECO:0000313" key="1">
    <source>
        <dbReference type="EMBL" id="CAB4190019.1"/>
    </source>
</evidence>
<organism evidence="1">
    <name type="scientific">uncultured Caudovirales phage</name>
    <dbReference type="NCBI Taxonomy" id="2100421"/>
    <lineage>
        <taxon>Viruses</taxon>
        <taxon>Duplodnaviria</taxon>
        <taxon>Heunggongvirae</taxon>
        <taxon>Uroviricota</taxon>
        <taxon>Caudoviricetes</taxon>
        <taxon>Peduoviridae</taxon>
        <taxon>Maltschvirus</taxon>
        <taxon>Maltschvirus maltsch</taxon>
    </lineage>
</organism>
<gene>
    <name evidence="1" type="ORF">UFOVP1193_29</name>
</gene>
<protein>
    <submittedName>
        <fullName evidence="1">Uncharacterized protein</fullName>
    </submittedName>
</protein>
<accession>A0A6J5QZG8</accession>
<reference evidence="1" key="1">
    <citation type="submission" date="2020-05" db="EMBL/GenBank/DDBJ databases">
        <authorList>
            <person name="Chiriac C."/>
            <person name="Salcher M."/>
            <person name="Ghai R."/>
            <person name="Kavagutti S V."/>
        </authorList>
    </citation>
    <scope>NUCLEOTIDE SEQUENCE</scope>
</reference>
<sequence length="61" mass="6810">MKITDEMMKAAHEAYNRPAIECSPSINRLRWAMEAALGTVQCKHGNDCTECFYVSHPGHSA</sequence>